<dbReference type="Proteomes" id="UP000249134">
    <property type="component" value="Chromosome 1"/>
</dbReference>
<reference evidence="1 2" key="1">
    <citation type="submission" date="2018-06" db="EMBL/GenBank/DDBJ databases">
        <authorList>
            <consortium name="Pathogen Informatics"/>
            <person name="Doyle S."/>
        </authorList>
    </citation>
    <scope>NUCLEOTIDE SEQUENCE [LARGE SCALE GENOMIC DNA]</scope>
    <source>
        <strain evidence="1 2">NCTC4824</strain>
    </source>
</reference>
<dbReference type="RefSeq" id="WP_066144486.1">
    <property type="nucleotide sequence ID" value="NZ_CBCSGM010000003.1"/>
</dbReference>
<gene>
    <name evidence="1" type="ORF">NCTC4824_03720</name>
</gene>
<accession>A0A2X4WVY3</accession>
<dbReference type="KEGG" id="blen:NCTC4824_03720"/>
<dbReference type="EMBL" id="LS483476">
    <property type="protein sequence ID" value="SQI62642.1"/>
    <property type="molecule type" value="Genomic_DNA"/>
</dbReference>
<keyword evidence="2" id="KW-1185">Reference proteome</keyword>
<organism evidence="1 2">
    <name type="scientific">Lederbergia lenta</name>
    <name type="common">Bacillus lentus</name>
    <dbReference type="NCBI Taxonomy" id="1467"/>
    <lineage>
        <taxon>Bacteria</taxon>
        <taxon>Bacillati</taxon>
        <taxon>Bacillota</taxon>
        <taxon>Bacilli</taxon>
        <taxon>Bacillales</taxon>
        <taxon>Bacillaceae</taxon>
        <taxon>Lederbergia</taxon>
    </lineage>
</organism>
<name>A0A2X4WVY3_LEDLE</name>
<dbReference type="AlphaFoldDB" id="A0A2X4WVY3"/>
<evidence type="ECO:0000313" key="2">
    <source>
        <dbReference type="Proteomes" id="UP000249134"/>
    </source>
</evidence>
<proteinExistence type="predicted"/>
<evidence type="ECO:0000313" key="1">
    <source>
        <dbReference type="EMBL" id="SQI62642.1"/>
    </source>
</evidence>
<sequence>MATIRINLSGKGIKVYDGRSIPPNVGAQIGTITNRELYTWIECNPNAQGYCLVKLYTPSGWKEGWAKGSDLSATNANLLAYRQSYGQLTGFGIRFKVLHRQSRIFTGKTKQTAVQAGGFVYTDGKSTAGSDFPERLSIKAYQHSGSSSVVPVVNGWCDTDIDLGHSMYNTVTIDGNWV</sequence>
<protein>
    <submittedName>
        <fullName evidence="1">Uncharacterized protein</fullName>
    </submittedName>
</protein>